<dbReference type="PROSITE" id="PS50206">
    <property type="entry name" value="RHODANESE_3"/>
    <property type="match status" value="1"/>
</dbReference>
<evidence type="ECO:0000313" key="3">
    <source>
        <dbReference type="Proteomes" id="UP001597151"/>
    </source>
</evidence>
<proteinExistence type="predicted"/>
<comment type="caution">
    <text evidence="2">The sequence shown here is derived from an EMBL/GenBank/DDBJ whole genome shotgun (WGS) entry which is preliminary data.</text>
</comment>
<dbReference type="Gene3D" id="3.40.250.10">
    <property type="entry name" value="Rhodanese-like domain"/>
    <property type="match status" value="1"/>
</dbReference>
<evidence type="ECO:0000259" key="1">
    <source>
        <dbReference type="PROSITE" id="PS50206"/>
    </source>
</evidence>
<dbReference type="RefSeq" id="WP_380789721.1">
    <property type="nucleotide sequence ID" value="NZ_JBHTKR010000002.1"/>
</dbReference>
<dbReference type="SMART" id="SM00450">
    <property type="entry name" value="RHOD"/>
    <property type="match status" value="1"/>
</dbReference>
<keyword evidence="3" id="KW-1185">Reference proteome</keyword>
<dbReference type="InterPro" id="IPR036873">
    <property type="entry name" value="Rhodanese-like_dom_sf"/>
</dbReference>
<protein>
    <submittedName>
        <fullName evidence="2">Rhodanese-like domain-containing protein</fullName>
    </submittedName>
</protein>
<organism evidence="2 3">
    <name type="scientific">Seohaeicola saemankumensis</name>
    <dbReference type="NCBI Taxonomy" id="481181"/>
    <lineage>
        <taxon>Bacteria</taxon>
        <taxon>Pseudomonadati</taxon>
        <taxon>Pseudomonadota</taxon>
        <taxon>Alphaproteobacteria</taxon>
        <taxon>Rhodobacterales</taxon>
        <taxon>Roseobacteraceae</taxon>
        <taxon>Seohaeicola</taxon>
    </lineage>
</organism>
<dbReference type="Proteomes" id="UP001597151">
    <property type="component" value="Unassembled WGS sequence"/>
</dbReference>
<name>A0ABW3TC16_9RHOB</name>
<sequence>MFGFKRQTTPALPIADAIARVASGQMILIDVRDHSEVAQTGKARGALHIPLMRLPMMADPRHPDFDARLAGGKPIGLYCASGARSGMAANILQKLGHAEIHNLGGLHHWAAAGGAIER</sequence>
<evidence type="ECO:0000313" key="2">
    <source>
        <dbReference type="EMBL" id="MFD1194305.1"/>
    </source>
</evidence>
<gene>
    <name evidence="2" type="ORF">ACFQ3C_06455</name>
</gene>
<dbReference type="SUPFAM" id="SSF52821">
    <property type="entry name" value="Rhodanese/Cell cycle control phosphatase"/>
    <property type="match status" value="1"/>
</dbReference>
<dbReference type="PANTHER" id="PTHR44086">
    <property type="entry name" value="THIOSULFATE SULFURTRANSFERASE RDL2, MITOCHONDRIAL-RELATED"/>
    <property type="match status" value="1"/>
</dbReference>
<reference evidence="3" key="1">
    <citation type="journal article" date="2019" name="Int. J. Syst. Evol. Microbiol.">
        <title>The Global Catalogue of Microorganisms (GCM) 10K type strain sequencing project: providing services to taxonomists for standard genome sequencing and annotation.</title>
        <authorList>
            <consortium name="The Broad Institute Genomics Platform"/>
            <consortium name="The Broad Institute Genome Sequencing Center for Infectious Disease"/>
            <person name="Wu L."/>
            <person name="Ma J."/>
        </authorList>
    </citation>
    <scope>NUCLEOTIDE SEQUENCE [LARGE SCALE GENOMIC DNA]</scope>
    <source>
        <strain evidence="3">CCUG 55328</strain>
    </source>
</reference>
<feature type="domain" description="Rhodanese" evidence="1">
    <location>
        <begin position="22"/>
        <end position="118"/>
    </location>
</feature>
<accession>A0ABW3TC16</accession>
<dbReference type="Pfam" id="PF00581">
    <property type="entry name" value="Rhodanese"/>
    <property type="match status" value="1"/>
</dbReference>
<dbReference type="InterPro" id="IPR001763">
    <property type="entry name" value="Rhodanese-like_dom"/>
</dbReference>
<dbReference type="EMBL" id="JBHTKR010000002">
    <property type="protein sequence ID" value="MFD1194305.1"/>
    <property type="molecule type" value="Genomic_DNA"/>
</dbReference>
<dbReference type="PANTHER" id="PTHR44086:SF10">
    <property type="entry name" value="THIOSULFATE SULFURTRANSFERASE_RHODANESE-LIKE DOMAIN-CONTAINING PROTEIN 3"/>
    <property type="match status" value="1"/>
</dbReference>